<keyword evidence="4 5" id="KW-0055">Arginine biosynthesis</keyword>
<dbReference type="PROSITE" id="PS00163">
    <property type="entry name" value="FUMARATE_LYASES"/>
    <property type="match status" value="1"/>
</dbReference>
<dbReference type="Gene3D" id="1.10.40.30">
    <property type="entry name" value="Fumarase/aspartase (C-terminal domain)"/>
    <property type="match status" value="1"/>
</dbReference>
<comment type="caution">
    <text evidence="7">The sequence shown here is derived from an EMBL/GenBank/DDBJ whole genome shotgun (WGS) entry which is preliminary data.</text>
</comment>
<gene>
    <name evidence="5 7" type="primary">argH</name>
    <name evidence="7" type="ORF">ABS768_08300</name>
</gene>
<dbReference type="PRINTS" id="PR00149">
    <property type="entry name" value="FUMRATELYASE"/>
</dbReference>
<dbReference type="InterPro" id="IPR020557">
    <property type="entry name" value="Fumarate_lyase_CS"/>
</dbReference>
<comment type="subcellular location">
    <subcellularLocation>
        <location evidence="5">Cytoplasm</location>
    </subcellularLocation>
</comment>
<dbReference type="NCBIfam" id="TIGR00838">
    <property type="entry name" value="argH"/>
    <property type="match status" value="1"/>
</dbReference>
<comment type="similarity">
    <text evidence="5">Belongs to the lyase 1 family. Argininosuccinate lyase subfamily.</text>
</comment>
<keyword evidence="5" id="KW-0963">Cytoplasm</keyword>
<dbReference type="InterPro" id="IPR024083">
    <property type="entry name" value="Fumarase/histidase_N"/>
</dbReference>
<keyword evidence="5" id="KW-0028">Amino-acid biosynthesis</keyword>
<evidence type="ECO:0000259" key="6">
    <source>
        <dbReference type="Pfam" id="PF00206"/>
    </source>
</evidence>
<dbReference type="InterPro" id="IPR000362">
    <property type="entry name" value="Fumarate_lyase_fam"/>
</dbReference>
<evidence type="ECO:0000256" key="3">
    <source>
        <dbReference type="ARBA" id="ARBA00012338"/>
    </source>
</evidence>
<feature type="domain" description="Fumarate lyase N-terminal" evidence="6">
    <location>
        <begin position="9"/>
        <end position="300"/>
    </location>
</feature>
<dbReference type="EMBL" id="JBELQB010000005">
    <property type="protein sequence ID" value="MFL9837494.1"/>
    <property type="molecule type" value="Genomic_DNA"/>
</dbReference>
<comment type="pathway">
    <text evidence="2 5">Amino-acid biosynthesis; L-arginine biosynthesis; L-arginine from L-ornithine and carbamoyl phosphate: step 3/3.</text>
</comment>
<evidence type="ECO:0000313" key="8">
    <source>
        <dbReference type="Proteomes" id="UP001629059"/>
    </source>
</evidence>
<keyword evidence="8" id="KW-1185">Reference proteome</keyword>
<name>A0ABW8YB94_9FLAO</name>
<dbReference type="RefSeq" id="WP_408074494.1">
    <property type="nucleotide sequence ID" value="NZ_JBELQB010000005.1"/>
</dbReference>
<dbReference type="InterPro" id="IPR009049">
    <property type="entry name" value="Argininosuccinate_lyase"/>
</dbReference>
<accession>A0ABW8YB94</accession>
<evidence type="ECO:0000256" key="4">
    <source>
        <dbReference type="ARBA" id="ARBA00022571"/>
    </source>
</evidence>
<dbReference type="InterPro" id="IPR022761">
    <property type="entry name" value="Fumarate_lyase_N"/>
</dbReference>
<dbReference type="PANTHER" id="PTHR43814">
    <property type="entry name" value="ARGININOSUCCINATE LYASE"/>
    <property type="match status" value="1"/>
</dbReference>
<evidence type="ECO:0000256" key="2">
    <source>
        <dbReference type="ARBA" id="ARBA00004941"/>
    </source>
</evidence>
<dbReference type="CDD" id="cd01359">
    <property type="entry name" value="Argininosuccinate_lyase"/>
    <property type="match status" value="1"/>
</dbReference>
<dbReference type="Gene3D" id="1.10.275.10">
    <property type="entry name" value="Fumarase/aspartase (N-terminal domain)"/>
    <property type="match status" value="1"/>
</dbReference>
<reference evidence="7 8" key="1">
    <citation type="submission" date="2024-06" db="EMBL/GenBank/DDBJ databases">
        <authorList>
            <person name="Kaempfer P."/>
            <person name="Viver T."/>
        </authorList>
    </citation>
    <scope>NUCLEOTIDE SEQUENCE [LARGE SCALE GENOMIC DNA]</scope>
    <source>
        <strain evidence="7 8">ST-75</strain>
    </source>
</reference>
<dbReference type="PANTHER" id="PTHR43814:SF1">
    <property type="entry name" value="ARGININOSUCCINATE LYASE"/>
    <property type="match status" value="1"/>
</dbReference>
<dbReference type="Gene3D" id="1.20.200.10">
    <property type="entry name" value="Fumarase/aspartase (Central domain)"/>
    <property type="match status" value="1"/>
</dbReference>
<dbReference type="GO" id="GO:0004056">
    <property type="term" value="F:argininosuccinate lyase activity"/>
    <property type="evidence" value="ECO:0007669"/>
    <property type="project" value="UniProtKB-EC"/>
</dbReference>
<dbReference type="InterPro" id="IPR008948">
    <property type="entry name" value="L-Aspartase-like"/>
</dbReference>
<organism evidence="7 8">
    <name type="scientific">Flavobacterium rhizophilum</name>
    <dbReference type="NCBI Taxonomy" id="3163296"/>
    <lineage>
        <taxon>Bacteria</taxon>
        <taxon>Pseudomonadati</taxon>
        <taxon>Bacteroidota</taxon>
        <taxon>Flavobacteriia</taxon>
        <taxon>Flavobacteriales</taxon>
        <taxon>Flavobacteriaceae</taxon>
        <taxon>Flavobacterium</taxon>
    </lineage>
</organism>
<dbReference type="SUPFAM" id="SSF48557">
    <property type="entry name" value="L-aspartase-like"/>
    <property type="match status" value="1"/>
</dbReference>
<proteinExistence type="inferred from homology"/>
<evidence type="ECO:0000313" key="7">
    <source>
        <dbReference type="EMBL" id="MFL9837494.1"/>
    </source>
</evidence>
<protein>
    <recommendedName>
        <fullName evidence="3 5">Argininosuccinate lyase</fullName>
        <shortName evidence="5">ASAL</shortName>
        <ecNumber evidence="3 5">4.3.2.1</ecNumber>
    </recommendedName>
    <alternativeName>
        <fullName evidence="5">Arginosuccinase</fullName>
    </alternativeName>
</protein>
<keyword evidence="5 7" id="KW-0456">Lyase</keyword>
<dbReference type="PRINTS" id="PR00145">
    <property type="entry name" value="ARGSUCLYASE"/>
</dbReference>
<comment type="catalytic activity">
    <reaction evidence="1 5">
        <text>2-(N(omega)-L-arginino)succinate = fumarate + L-arginine</text>
        <dbReference type="Rhea" id="RHEA:24020"/>
        <dbReference type="ChEBI" id="CHEBI:29806"/>
        <dbReference type="ChEBI" id="CHEBI:32682"/>
        <dbReference type="ChEBI" id="CHEBI:57472"/>
        <dbReference type="EC" id="4.3.2.1"/>
    </reaction>
</comment>
<dbReference type="EC" id="4.3.2.1" evidence="3 5"/>
<dbReference type="Pfam" id="PF00206">
    <property type="entry name" value="Lyase_1"/>
    <property type="match status" value="1"/>
</dbReference>
<sequence>MKLWDKGIPTDKKTDIFTVGNDRELDLVLAEYDVIGSMAHAKMLGKTELLNDKEVSELLTGLEEILADIKAGNFVIEDSFEDVHSKVEYLLTEKVGDAGKKIHTARSRNDQVLTDVHLYLKAELTIIKQQVKELFDLLMAMANEYQNVLLPGYTHLQVAMPSSFGMWFSAYAESLIDDVVMLNAALTVTDQNPLGSAAGYGSSFPIDRTFTTNELGFSTLKYNSVAAQMNRGKTEKTTAFALASVAGTLSKLAMDICLYLSQNFNFISLPQHLTTGSSIMPHKKNPDIFELIRGKCNKIQALPYELTLITNNLPSGYHREFQLLKEGLFPALQTLKSCLEMAHYSIKEIKVNHNILDDKKYYYLFTVDALNELVAQGIPFRDAYKMVGEQVENGTFVSPKATKHSHEGSINNLCLAEIAQKMENII</sequence>
<dbReference type="HAMAP" id="MF_00006">
    <property type="entry name" value="Arg_succ_lyase"/>
    <property type="match status" value="1"/>
</dbReference>
<evidence type="ECO:0000256" key="5">
    <source>
        <dbReference type="HAMAP-Rule" id="MF_00006"/>
    </source>
</evidence>
<evidence type="ECO:0000256" key="1">
    <source>
        <dbReference type="ARBA" id="ARBA00000985"/>
    </source>
</evidence>
<dbReference type="Proteomes" id="UP001629059">
    <property type="component" value="Unassembled WGS sequence"/>
</dbReference>